<feature type="compositionally biased region" description="Basic and acidic residues" evidence="11">
    <location>
        <begin position="149"/>
        <end position="160"/>
    </location>
</feature>
<evidence type="ECO:0000256" key="6">
    <source>
        <dbReference type="ARBA" id="ARBA00023139"/>
    </source>
</evidence>
<proteinExistence type="inferred from homology"/>
<evidence type="ECO:0000259" key="12">
    <source>
        <dbReference type="Pfam" id="PF01529"/>
    </source>
</evidence>
<keyword evidence="4 10" id="KW-1133">Transmembrane helix</keyword>
<feature type="transmembrane region" description="Helical" evidence="10">
    <location>
        <begin position="21"/>
        <end position="40"/>
    </location>
</feature>
<reference evidence="13" key="2">
    <citation type="submission" date="2023-06" db="EMBL/GenBank/DDBJ databases">
        <authorList>
            <person name="Kobayashi Y."/>
            <person name="Kayamori A."/>
            <person name="Aoki K."/>
            <person name="Shiwa Y."/>
            <person name="Fujita N."/>
            <person name="Sugita T."/>
            <person name="Iwasaki W."/>
            <person name="Tanaka N."/>
            <person name="Takashima M."/>
        </authorList>
    </citation>
    <scope>NUCLEOTIDE SEQUENCE</scope>
    <source>
        <strain evidence="13">HIS016</strain>
    </source>
</reference>
<feature type="transmembrane region" description="Helical" evidence="10">
    <location>
        <begin position="274"/>
        <end position="299"/>
    </location>
</feature>
<feature type="transmembrane region" description="Helical" evidence="10">
    <location>
        <begin position="52"/>
        <end position="74"/>
    </location>
</feature>
<evidence type="ECO:0000256" key="11">
    <source>
        <dbReference type="SAM" id="MobiDB-lite"/>
    </source>
</evidence>
<comment type="caution">
    <text evidence="13">The sequence shown here is derived from an EMBL/GenBank/DDBJ whole genome shotgun (WGS) entry which is preliminary data.</text>
</comment>
<dbReference type="InterPro" id="IPR039859">
    <property type="entry name" value="PFA4/ZDH16/20/ERF2-like"/>
</dbReference>
<comment type="domain">
    <text evidence="10">The DHHC domain is required for palmitoyltransferase activity.</text>
</comment>
<keyword evidence="14" id="KW-1185">Reference proteome</keyword>
<feature type="compositionally biased region" description="Acidic residues" evidence="11">
    <location>
        <begin position="134"/>
        <end position="148"/>
    </location>
</feature>
<dbReference type="PROSITE" id="PS50216">
    <property type="entry name" value="DHHC"/>
    <property type="match status" value="1"/>
</dbReference>
<dbReference type="GO" id="GO:0016020">
    <property type="term" value="C:membrane"/>
    <property type="evidence" value="ECO:0007669"/>
    <property type="project" value="UniProtKB-SubCell"/>
</dbReference>
<dbReference type="EMBL" id="BTCM01000008">
    <property type="protein sequence ID" value="GMK59485.1"/>
    <property type="molecule type" value="Genomic_DNA"/>
</dbReference>
<evidence type="ECO:0000313" key="13">
    <source>
        <dbReference type="EMBL" id="GMK59485.1"/>
    </source>
</evidence>
<dbReference type="GO" id="GO:0019706">
    <property type="term" value="F:protein-cysteine S-palmitoyltransferase activity"/>
    <property type="evidence" value="ECO:0007669"/>
    <property type="project" value="UniProtKB-EC"/>
</dbReference>
<keyword evidence="5 10" id="KW-0472">Membrane</keyword>
<name>A0AAD3TZR7_9TREE</name>
<feature type="compositionally biased region" description="Basic and acidic residues" evidence="11">
    <location>
        <begin position="467"/>
        <end position="487"/>
    </location>
</feature>
<evidence type="ECO:0000256" key="3">
    <source>
        <dbReference type="ARBA" id="ARBA00022692"/>
    </source>
</evidence>
<accession>A0AAD3TZR7</accession>
<evidence type="ECO:0000256" key="1">
    <source>
        <dbReference type="ARBA" id="ARBA00004141"/>
    </source>
</evidence>
<feature type="region of interest" description="Disordered" evidence="11">
    <location>
        <begin position="81"/>
        <end position="172"/>
    </location>
</feature>
<evidence type="ECO:0000256" key="4">
    <source>
        <dbReference type="ARBA" id="ARBA00022989"/>
    </source>
</evidence>
<keyword evidence="8 10" id="KW-0012">Acyltransferase</keyword>
<dbReference type="Pfam" id="PF01529">
    <property type="entry name" value="DHHC"/>
    <property type="match status" value="1"/>
</dbReference>
<evidence type="ECO:0000313" key="14">
    <source>
        <dbReference type="Proteomes" id="UP001222932"/>
    </source>
</evidence>
<evidence type="ECO:0000256" key="10">
    <source>
        <dbReference type="RuleBase" id="RU079119"/>
    </source>
</evidence>
<comment type="similarity">
    <text evidence="10">Belongs to the DHHC palmitoyltransferase family.</text>
</comment>
<reference evidence="13" key="1">
    <citation type="journal article" date="2023" name="BMC Genomics">
        <title>Chromosome-level genome assemblies of Cutaneotrichosporon spp. (Trichosporonales, Basidiomycota) reveal imbalanced evolution between nucleotide sequences and chromosome synteny.</title>
        <authorList>
            <person name="Kobayashi Y."/>
            <person name="Kayamori A."/>
            <person name="Aoki K."/>
            <person name="Shiwa Y."/>
            <person name="Matsutani M."/>
            <person name="Fujita N."/>
            <person name="Sugita T."/>
            <person name="Iwasaki W."/>
            <person name="Tanaka N."/>
            <person name="Takashima M."/>
        </authorList>
    </citation>
    <scope>NUCLEOTIDE SEQUENCE</scope>
    <source>
        <strain evidence="13">HIS016</strain>
    </source>
</reference>
<organism evidence="13 14">
    <name type="scientific">Cutaneotrichosporon spelunceum</name>
    <dbReference type="NCBI Taxonomy" id="1672016"/>
    <lineage>
        <taxon>Eukaryota</taxon>
        <taxon>Fungi</taxon>
        <taxon>Dikarya</taxon>
        <taxon>Basidiomycota</taxon>
        <taxon>Agaricomycotina</taxon>
        <taxon>Tremellomycetes</taxon>
        <taxon>Trichosporonales</taxon>
        <taxon>Trichosporonaceae</taxon>
        <taxon>Cutaneotrichosporon</taxon>
    </lineage>
</organism>
<gene>
    <name evidence="13" type="primary">ERF2</name>
    <name evidence="13" type="ORF">CspeluHIS016_0800910</name>
</gene>
<dbReference type="AlphaFoldDB" id="A0AAD3TZR7"/>
<dbReference type="PANTHER" id="PTHR12246">
    <property type="entry name" value="PALMITOYLTRANSFERASE ZDHHC16"/>
    <property type="match status" value="1"/>
</dbReference>
<keyword evidence="6" id="KW-0564">Palmitate</keyword>
<evidence type="ECO:0000256" key="9">
    <source>
        <dbReference type="ARBA" id="ARBA00048048"/>
    </source>
</evidence>
<dbReference type="InterPro" id="IPR001594">
    <property type="entry name" value="Palmitoyltrfase_DHHC"/>
</dbReference>
<protein>
    <recommendedName>
        <fullName evidence="10">Palmitoyltransferase</fullName>
        <ecNumber evidence="10">2.3.1.225</ecNumber>
    </recommendedName>
</protein>
<comment type="subcellular location">
    <subcellularLocation>
        <location evidence="1">Membrane</location>
        <topology evidence="1">Multi-pass membrane protein</topology>
    </subcellularLocation>
</comment>
<dbReference type="Proteomes" id="UP001222932">
    <property type="component" value="Unassembled WGS sequence"/>
</dbReference>
<keyword evidence="3 10" id="KW-0812">Transmembrane</keyword>
<sequence>MLSPEATRECAERVAKRFPVYFVWFLLGVPWLMFLYFISIDRVLARGDVLHFLIQFVLFHTLLILAGIALVGAITRRPLRPDASLAPPDARPLRPDDLPRSIDPDDIPLRLLRDSPRNVAESSSHQRHTRESEAQEEGPEAEGLEEEGDRLIPKPDDETHTSLMAKSGTGGPRWCRKCDAWKPDRCHHCRSCRQCVLKMDHHCPWLDNCVGYHNHKSFVLFTTYTCFMALYGGLEAAHETFRFFNDPPPDITPGPDAAQKWDDWEELRVAFKPVALLLIAIMGIVFGIAVGGLAGYHWFLVLNNRTTLEDMNRLPPAALLDPETRSRLEALGERGSRRRTPGAWRPDHILTRNERNKLREEARSLNVYNVGWRNNLRSVMVGDGATPSSSWRELVHNIVTGANPLAPLKRKQYGPGHFFPHDPATLESLRNLTREMRVGIGEGREEPESEPEVYTGGEWTLGDDSSDSERTVCDESYGDRRRGRFDV</sequence>
<evidence type="ECO:0000256" key="5">
    <source>
        <dbReference type="ARBA" id="ARBA00023136"/>
    </source>
</evidence>
<feature type="compositionally biased region" description="Basic and acidic residues" evidence="11">
    <location>
        <begin position="91"/>
        <end position="116"/>
    </location>
</feature>
<evidence type="ECO:0000256" key="7">
    <source>
        <dbReference type="ARBA" id="ARBA00023288"/>
    </source>
</evidence>
<evidence type="ECO:0000256" key="8">
    <source>
        <dbReference type="ARBA" id="ARBA00023315"/>
    </source>
</evidence>
<dbReference type="EC" id="2.3.1.225" evidence="10"/>
<keyword evidence="7" id="KW-0449">Lipoprotein</keyword>
<keyword evidence="2 10" id="KW-0808">Transferase</keyword>
<feature type="region of interest" description="Disordered" evidence="11">
    <location>
        <begin position="442"/>
        <end position="487"/>
    </location>
</feature>
<feature type="domain" description="Palmitoyltransferase DHHC" evidence="12">
    <location>
        <begin position="171"/>
        <end position="312"/>
    </location>
</feature>
<comment type="catalytic activity">
    <reaction evidence="9 10">
        <text>L-cysteinyl-[protein] + hexadecanoyl-CoA = S-hexadecanoyl-L-cysteinyl-[protein] + CoA</text>
        <dbReference type="Rhea" id="RHEA:36683"/>
        <dbReference type="Rhea" id="RHEA-COMP:10131"/>
        <dbReference type="Rhea" id="RHEA-COMP:11032"/>
        <dbReference type="ChEBI" id="CHEBI:29950"/>
        <dbReference type="ChEBI" id="CHEBI:57287"/>
        <dbReference type="ChEBI" id="CHEBI:57379"/>
        <dbReference type="ChEBI" id="CHEBI:74151"/>
        <dbReference type="EC" id="2.3.1.225"/>
    </reaction>
</comment>
<evidence type="ECO:0000256" key="2">
    <source>
        <dbReference type="ARBA" id="ARBA00022679"/>
    </source>
</evidence>